<protein>
    <recommendedName>
        <fullName evidence="4">Peptidase MA-like domain-containing protein</fullName>
    </recommendedName>
</protein>
<accession>A0ABP9CZD3</accession>
<feature type="compositionally biased region" description="Basic and acidic residues" evidence="1">
    <location>
        <begin position="1"/>
        <end position="27"/>
    </location>
</feature>
<evidence type="ECO:0000313" key="3">
    <source>
        <dbReference type="Proteomes" id="UP001500839"/>
    </source>
</evidence>
<feature type="region of interest" description="Disordered" evidence="1">
    <location>
        <begin position="1"/>
        <end position="30"/>
    </location>
</feature>
<organism evidence="2 3">
    <name type="scientific">Tomitella cavernea</name>
    <dbReference type="NCBI Taxonomy" id="1387982"/>
    <lineage>
        <taxon>Bacteria</taxon>
        <taxon>Bacillati</taxon>
        <taxon>Actinomycetota</taxon>
        <taxon>Actinomycetes</taxon>
        <taxon>Mycobacteriales</taxon>
        <taxon>Tomitella</taxon>
    </lineage>
</organism>
<evidence type="ECO:0000256" key="1">
    <source>
        <dbReference type="SAM" id="MobiDB-lite"/>
    </source>
</evidence>
<evidence type="ECO:0000313" key="2">
    <source>
        <dbReference type="EMBL" id="GAA4817954.1"/>
    </source>
</evidence>
<proteinExistence type="predicted"/>
<comment type="caution">
    <text evidence="2">The sequence shown here is derived from an EMBL/GenBank/DDBJ whole genome shotgun (WGS) entry which is preliminary data.</text>
</comment>
<sequence>MSSTTRAEESSTTRAEESSTTRAEESSTTRAWGARLAKAAVALSAAAVVLLGGCASGDGQEPPGDAAATSEQLSPFQRERHDSVDALLASWATALQDDDEDALRGLIDAHAAPGFLESQLELARNLATVDFADFGFHIGDDPEVFVPAPIAKRLGAIDSWGPPVYLDFRIEGVDEAMIHTPVGLITARHGDHWTLVSTRELQDGTHATLPAGPWGYGPVTQTPVHIDGAGGSLVLSHPADGAEADRVREMLPGAVAAVSDFWGTQWDRTMVVEIADSADEFSGLTGNPAGRTDVAAATISLDSDTPGHGQRIVFAPGALSRMPADDAHMVLQHELAHAAVRTHVGRGAPTWLLEGTADYVAQRPVGGAPPPAPVPLVAAMVSAHGAPDELPQNKDFTGANAALAYELARSAADYIVATYGEDGLRAVHKALGAGGLDPAAQDEALNKAIGVTMNEFAGGWSQWLGGRFG</sequence>
<evidence type="ECO:0008006" key="4">
    <source>
        <dbReference type="Google" id="ProtNLM"/>
    </source>
</evidence>
<name>A0ABP9CZD3_9ACTN</name>
<reference evidence="3" key="1">
    <citation type="journal article" date="2019" name="Int. J. Syst. Evol. Microbiol.">
        <title>The Global Catalogue of Microorganisms (GCM) 10K type strain sequencing project: providing services to taxonomists for standard genome sequencing and annotation.</title>
        <authorList>
            <consortium name="The Broad Institute Genomics Platform"/>
            <consortium name="The Broad Institute Genome Sequencing Center for Infectious Disease"/>
            <person name="Wu L."/>
            <person name="Ma J."/>
        </authorList>
    </citation>
    <scope>NUCLEOTIDE SEQUENCE [LARGE SCALE GENOMIC DNA]</scope>
    <source>
        <strain evidence="3">JCM 18542</strain>
    </source>
</reference>
<dbReference type="Proteomes" id="UP001500839">
    <property type="component" value="Unassembled WGS sequence"/>
</dbReference>
<gene>
    <name evidence="2" type="ORF">GCM10023353_26080</name>
</gene>
<keyword evidence="3" id="KW-1185">Reference proteome</keyword>
<dbReference type="RefSeq" id="WP_200172559.1">
    <property type="nucleotide sequence ID" value="NZ_BAABKQ010000001.1"/>
</dbReference>
<dbReference type="EMBL" id="BAABKQ010000001">
    <property type="protein sequence ID" value="GAA4817954.1"/>
    <property type="molecule type" value="Genomic_DNA"/>
</dbReference>